<proteinExistence type="predicted"/>
<dbReference type="AlphaFoldDB" id="A0A1W5D8C4"/>
<dbReference type="PANTHER" id="PTHR39214:SF1">
    <property type="entry name" value="MICROBODY (PEROXISOME) BIOGENESIS PROTEIN PEROXIN 8 (EUROFUNG)"/>
    <property type="match status" value="1"/>
</dbReference>
<keyword evidence="2" id="KW-1185">Reference proteome</keyword>
<sequence>MATDKSLATLLRALQSASDAQEVTRLFGSATTLLTLLSNPLNVTVLTSQLLSAPAIWYRPDGLHTPLRILGIFNTASIRILEKKETVPFPGGYLAREGIPKEDWLKAVVKGADDRSPRWRHLLVLGGLLSGFEGQDRGGLPTALRRTLEGAIVIAANLALEENGSNSGLDTSSIAMVMSYIFDLLSAGERTQINHDLLLPVLCEASFFSKDGLHWGYFLGTMDADVVQGDGSKFNWSTRSSTYSQLQRIASGSLIASLGSLSRLIAFSVEMVRDVDLLAVLINDLSAFTRSLCIQWRQNKLSEVDFTEEAAFLSDEALRSSLPLLWQVLKTTMFAIVIVLRPLLGRVLGDGAIGPDRAPFVAIQTLHILRNLYFISSRLGQNASSQYTFIYLTAIDIVHNYPIQAEAFLREIRPAELGRIPAHPLDRCHDLYFLNAAENFTLVFTPQTNEDLLITAAMPYLSAGNDPRLLEIFEAAHSVMLAVLATPHNTELSAKHIPFYIEALFKVFPQNLSPRQFRIAVKTLVRITTPPFPISEAQPLLSSTVLELVHHRAKTAVTRPLPPLPPFSNSPTEQIVADESPALSEQAVLVLSMIDALPFLPIDALEEWLPLTANAVNSVTDSKMLQVCRQRFWEAMSSGEMDVERAAVCVAWWTTNGGREMLLFGAEGEDRGYYMRGALAESSKL</sequence>
<dbReference type="EMBL" id="FWEW01003499">
    <property type="protein sequence ID" value="SLM39383.1"/>
    <property type="molecule type" value="Genomic_DNA"/>
</dbReference>
<dbReference type="Proteomes" id="UP000192927">
    <property type="component" value="Unassembled WGS sequence"/>
</dbReference>
<dbReference type="Pfam" id="PF26001">
    <property type="entry name" value="Pex8"/>
    <property type="match status" value="1"/>
</dbReference>
<dbReference type="InterPro" id="IPR055334">
    <property type="entry name" value="PEX8-like"/>
</dbReference>
<protein>
    <submittedName>
        <fullName evidence="1">Peroxisomal membrane protein</fullName>
    </submittedName>
</protein>
<reference evidence="2" key="1">
    <citation type="submission" date="2017-03" db="EMBL/GenBank/DDBJ databases">
        <authorList>
            <person name="Sharma R."/>
            <person name="Thines M."/>
        </authorList>
    </citation>
    <scope>NUCLEOTIDE SEQUENCE [LARGE SCALE GENOMIC DNA]</scope>
</reference>
<organism evidence="1 2">
    <name type="scientific">Lasallia pustulata</name>
    <dbReference type="NCBI Taxonomy" id="136370"/>
    <lineage>
        <taxon>Eukaryota</taxon>
        <taxon>Fungi</taxon>
        <taxon>Dikarya</taxon>
        <taxon>Ascomycota</taxon>
        <taxon>Pezizomycotina</taxon>
        <taxon>Lecanoromycetes</taxon>
        <taxon>OSLEUM clade</taxon>
        <taxon>Umbilicariomycetidae</taxon>
        <taxon>Umbilicariales</taxon>
        <taxon>Umbilicariaceae</taxon>
        <taxon>Lasallia</taxon>
    </lineage>
</organism>
<accession>A0A1W5D8C4</accession>
<evidence type="ECO:0000313" key="2">
    <source>
        <dbReference type="Proteomes" id="UP000192927"/>
    </source>
</evidence>
<evidence type="ECO:0000313" key="1">
    <source>
        <dbReference type="EMBL" id="SLM39383.1"/>
    </source>
</evidence>
<name>A0A1W5D8C4_9LECA</name>
<dbReference type="PANTHER" id="PTHR39214">
    <property type="entry name" value="MICROBODY (PEROXISOME) BIOGENESIS PROTEIN PEROXIN 8 (EUROFUNG)"/>
    <property type="match status" value="1"/>
</dbReference>